<comment type="caution">
    <text evidence="1">The sequence shown here is derived from an EMBL/GenBank/DDBJ whole genome shotgun (WGS) entry which is preliminary data.</text>
</comment>
<evidence type="ECO:0000313" key="2">
    <source>
        <dbReference type="Proteomes" id="UP001172680"/>
    </source>
</evidence>
<protein>
    <submittedName>
        <fullName evidence="1">Uncharacterized protein</fullName>
    </submittedName>
</protein>
<accession>A0ACC2Z2E6</accession>
<evidence type="ECO:0000313" key="1">
    <source>
        <dbReference type="EMBL" id="KAJ9641565.1"/>
    </source>
</evidence>
<dbReference type="Proteomes" id="UP001172680">
    <property type="component" value="Unassembled WGS sequence"/>
</dbReference>
<organism evidence="1 2">
    <name type="scientific">Coniosporium tulheliwenetii</name>
    <dbReference type="NCBI Taxonomy" id="3383036"/>
    <lineage>
        <taxon>Eukaryota</taxon>
        <taxon>Fungi</taxon>
        <taxon>Dikarya</taxon>
        <taxon>Ascomycota</taxon>
        <taxon>Pezizomycotina</taxon>
        <taxon>Dothideomycetes</taxon>
        <taxon>Dothideomycetes incertae sedis</taxon>
        <taxon>Coniosporium</taxon>
    </lineage>
</organism>
<reference evidence="1" key="1">
    <citation type="submission" date="2022-10" db="EMBL/GenBank/DDBJ databases">
        <title>Culturing micro-colonial fungi from biological soil crusts in the Mojave desert and describing Neophaeococcomyces mojavensis, and introducing the new genera and species Taxawa tesnikishii.</title>
        <authorList>
            <person name="Kurbessoian T."/>
            <person name="Stajich J.E."/>
        </authorList>
    </citation>
    <scope>NUCLEOTIDE SEQUENCE</scope>
    <source>
        <strain evidence="1">JES_115</strain>
    </source>
</reference>
<sequence length="323" mass="35054">MSANQPPHSAAKDLIPPPTMTARYTNSEWAARIKETEKSLSISKERHPVPRRPEDVAKFIDHTLLKLDATGAQIDGLCAEARNEGFKTVCVRLNFVARAVSNLRGSPVGVACVIGFHEGTQDLTEKIKEAHAALSAGATELDIVLNHPLLTLPSPSYEEIYVELASLRNLAPSPVCLKLILETSQLSPQQITAACVLASAARFDFVKTSTGFNGRGASEEDVRRMSSAAALLAANERDGAGEGGAARMQVKASGGIRGWEDCRRMLECGATRIGTSSGVWIMRELREREKDAEKGGGWLVGRGRELRGCILMRRLGVLRWRVV</sequence>
<dbReference type="EMBL" id="JAPDRP010000015">
    <property type="protein sequence ID" value="KAJ9641565.1"/>
    <property type="molecule type" value="Genomic_DNA"/>
</dbReference>
<gene>
    <name evidence="1" type="ORF">H2199_005535</name>
</gene>
<name>A0ACC2Z2E6_9PEZI</name>
<keyword evidence="2" id="KW-1185">Reference proteome</keyword>
<proteinExistence type="predicted"/>